<dbReference type="InterPro" id="IPR013096">
    <property type="entry name" value="Cupin_2"/>
</dbReference>
<sequence>MSDRPEATGTVKIENDRMRVTEWRFAPGAATGWHRHEMDYVVVPLTTGKLRMVDGAGKESEASLVAGEPYTREAGVEHDVINPNEGEFAFLEIELK</sequence>
<evidence type="ECO:0000259" key="1">
    <source>
        <dbReference type="Pfam" id="PF07883"/>
    </source>
</evidence>
<evidence type="ECO:0000313" key="2">
    <source>
        <dbReference type="EMBL" id="QPC41959.1"/>
    </source>
</evidence>
<accession>A0A7S8C227</accession>
<feature type="domain" description="Cupin type-2" evidence="1">
    <location>
        <begin position="22"/>
        <end position="93"/>
    </location>
</feature>
<dbReference type="KEGG" id="kmn:HW532_04055"/>
<dbReference type="SUPFAM" id="SSF51182">
    <property type="entry name" value="RmlC-like cupins"/>
    <property type="match status" value="1"/>
</dbReference>
<dbReference type="AlphaFoldDB" id="A0A7S8C227"/>
<evidence type="ECO:0000313" key="3">
    <source>
        <dbReference type="Proteomes" id="UP000593594"/>
    </source>
</evidence>
<dbReference type="CDD" id="cd06982">
    <property type="entry name" value="cupin_BauB-like"/>
    <property type="match status" value="1"/>
</dbReference>
<keyword evidence="3" id="KW-1185">Reference proteome</keyword>
<proteinExistence type="predicted"/>
<protein>
    <submittedName>
        <fullName evidence="2">Cupin domain-containing protein</fullName>
    </submittedName>
</protein>
<gene>
    <name evidence="2" type="ORF">HW532_04055</name>
</gene>
<reference evidence="2 3" key="1">
    <citation type="submission" date="2020-06" db="EMBL/GenBank/DDBJ databases">
        <title>Genome sequence of 2 isolates from Red Sea Mangroves.</title>
        <authorList>
            <person name="Sefrji F."/>
            <person name="Michoud G."/>
            <person name="Merlino G."/>
            <person name="Daffonchio D."/>
        </authorList>
    </citation>
    <scope>NUCLEOTIDE SEQUENCE [LARGE SCALE GENOMIC DNA]</scope>
    <source>
        <strain evidence="2 3">R1DC25</strain>
    </source>
</reference>
<dbReference type="EMBL" id="CP058214">
    <property type="protein sequence ID" value="QPC41959.1"/>
    <property type="molecule type" value="Genomic_DNA"/>
</dbReference>
<dbReference type="RefSeq" id="WP_213163186.1">
    <property type="nucleotide sequence ID" value="NZ_CP058214.1"/>
</dbReference>
<dbReference type="InterPro" id="IPR011051">
    <property type="entry name" value="RmlC_Cupin_sf"/>
</dbReference>
<name>A0A7S8C227_9HYPH</name>
<organism evidence="2 3">
    <name type="scientific">Kaustia mangrovi</name>
    <dbReference type="NCBI Taxonomy" id="2593653"/>
    <lineage>
        <taxon>Bacteria</taxon>
        <taxon>Pseudomonadati</taxon>
        <taxon>Pseudomonadota</taxon>
        <taxon>Alphaproteobacteria</taxon>
        <taxon>Hyphomicrobiales</taxon>
        <taxon>Parvibaculaceae</taxon>
        <taxon>Kaustia</taxon>
    </lineage>
</organism>
<dbReference type="InterPro" id="IPR014710">
    <property type="entry name" value="RmlC-like_jellyroll"/>
</dbReference>
<dbReference type="Pfam" id="PF07883">
    <property type="entry name" value="Cupin_2"/>
    <property type="match status" value="1"/>
</dbReference>
<dbReference type="Gene3D" id="2.60.120.10">
    <property type="entry name" value="Jelly Rolls"/>
    <property type="match status" value="1"/>
</dbReference>
<dbReference type="Proteomes" id="UP000593594">
    <property type="component" value="Chromosome"/>
</dbReference>